<dbReference type="EMBL" id="PREZ01000003">
    <property type="protein sequence ID" value="PPA71006.1"/>
    <property type="molecule type" value="Genomic_DNA"/>
</dbReference>
<reference evidence="1 2" key="1">
    <citation type="submission" date="2018-02" db="EMBL/GenBank/DDBJ databases">
        <title>Jeotgalibacillus proteolyticum sp. nov. a protease producing bacterium isolated from ocean sediments of Laizhou Bay.</title>
        <authorList>
            <person name="Li Y."/>
        </authorList>
    </citation>
    <scope>NUCLEOTIDE SEQUENCE [LARGE SCALE GENOMIC DNA]</scope>
    <source>
        <strain evidence="1 2">22-7</strain>
    </source>
</reference>
<name>A0A2S5GDD7_9BACL</name>
<organism evidence="1 2">
    <name type="scientific">Jeotgalibacillus proteolyticus</name>
    <dbReference type="NCBI Taxonomy" id="2082395"/>
    <lineage>
        <taxon>Bacteria</taxon>
        <taxon>Bacillati</taxon>
        <taxon>Bacillota</taxon>
        <taxon>Bacilli</taxon>
        <taxon>Bacillales</taxon>
        <taxon>Caryophanaceae</taxon>
        <taxon>Jeotgalibacillus</taxon>
    </lineage>
</organism>
<keyword evidence="2" id="KW-1185">Reference proteome</keyword>
<evidence type="ECO:0008006" key="3">
    <source>
        <dbReference type="Google" id="ProtNLM"/>
    </source>
</evidence>
<proteinExistence type="predicted"/>
<sequence length="166" mass="19055">MNTLVRAGLFFILLLLLIGCNNFEEKDSPKITYENNNSTPMSNEEEKPPALKLTFGGVEVKTYKGTYTWTYFDKSTGQNITTQTDHAPPTEMVNTEQSVRVNLTKPVKLNFEKEPSQYEIRLWDYNGIIKTYKSFEEVEEKGKYIVEIAGNWEDSIATYAVALDFQ</sequence>
<dbReference type="RefSeq" id="WP_104057755.1">
    <property type="nucleotide sequence ID" value="NZ_PREZ01000003.1"/>
</dbReference>
<evidence type="ECO:0000313" key="1">
    <source>
        <dbReference type="EMBL" id="PPA71006.1"/>
    </source>
</evidence>
<gene>
    <name evidence="1" type="ORF">C4B60_09505</name>
</gene>
<dbReference type="PROSITE" id="PS51257">
    <property type="entry name" value="PROKAR_LIPOPROTEIN"/>
    <property type="match status" value="1"/>
</dbReference>
<dbReference type="OrthoDB" id="1797983at2"/>
<protein>
    <recommendedName>
        <fullName evidence="3">Lipoprotein</fullName>
    </recommendedName>
</protein>
<comment type="caution">
    <text evidence="1">The sequence shown here is derived from an EMBL/GenBank/DDBJ whole genome shotgun (WGS) entry which is preliminary data.</text>
</comment>
<evidence type="ECO:0000313" key="2">
    <source>
        <dbReference type="Proteomes" id="UP000239047"/>
    </source>
</evidence>
<dbReference type="Proteomes" id="UP000239047">
    <property type="component" value="Unassembled WGS sequence"/>
</dbReference>
<dbReference type="AlphaFoldDB" id="A0A2S5GDD7"/>
<accession>A0A2S5GDD7</accession>